<gene>
    <name evidence="2" type="ORF">I2I01_13610</name>
</gene>
<proteinExistence type="predicted"/>
<reference evidence="2 3" key="1">
    <citation type="submission" date="2020-11" db="EMBL/GenBank/DDBJ databases">
        <authorList>
            <person name="Kim M.K."/>
        </authorList>
    </citation>
    <scope>NUCLEOTIDE SEQUENCE [LARGE SCALE GENOMIC DNA]</scope>
    <source>
        <strain evidence="2 3">BT439</strain>
    </source>
</reference>
<dbReference type="Gene3D" id="2.60.120.370">
    <property type="entry name" value="YhcH/YjgK/YiaL"/>
    <property type="match status" value="1"/>
</dbReference>
<feature type="signal peptide" evidence="1">
    <location>
        <begin position="1"/>
        <end position="31"/>
    </location>
</feature>
<evidence type="ECO:0000313" key="3">
    <source>
        <dbReference type="Proteomes" id="UP000645610"/>
    </source>
</evidence>
<accession>A0A931FNI6</accession>
<keyword evidence="3" id="KW-1185">Reference proteome</keyword>
<dbReference type="EMBL" id="JADQDP010000003">
    <property type="protein sequence ID" value="MBF9142679.1"/>
    <property type="molecule type" value="Genomic_DNA"/>
</dbReference>
<dbReference type="InterPro" id="IPR004375">
    <property type="entry name" value="NanQ/TabA/YiaL"/>
</dbReference>
<dbReference type="RefSeq" id="WP_196287029.1">
    <property type="nucleotide sequence ID" value="NZ_JADQDP010000003.1"/>
</dbReference>
<sequence>MPGYSMKNALLKFGSFVLLLAPLGCKTSSPAATQATTAEEWTPKKADKWFRSRVWANGLKLNVQESVDKVEFAKQYAANKAAWDKAFAYFRDTNLEELPVGKYPIDGDNVFAAVTDNPTKEYADTKWESHRKYIDMQYVVRGAEKMGQVPLASATVTKPYDEARDVANYSAEGPQYEAKPGTIYIFFPQDVHRPNIKAPGFDKDKKVVVKVRVAQ</sequence>
<dbReference type="GO" id="GO:0005829">
    <property type="term" value="C:cytosol"/>
    <property type="evidence" value="ECO:0007669"/>
    <property type="project" value="TreeGrafter"/>
</dbReference>
<dbReference type="PANTHER" id="PTHR34986:SF1">
    <property type="entry name" value="PROTEIN YIAL"/>
    <property type="match status" value="1"/>
</dbReference>
<dbReference type="AlphaFoldDB" id="A0A931FNI6"/>
<dbReference type="Proteomes" id="UP000645610">
    <property type="component" value="Unassembled WGS sequence"/>
</dbReference>
<dbReference type="SUPFAM" id="SSF51197">
    <property type="entry name" value="Clavaminate synthase-like"/>
    <property type="match status" value="1"/>
</dbReference>
<name>A0A931FNI6_9BACT</name>
<dbReference type="InterPro" id="IPR037012">
    <property type="entry name" value="NanQ/TabA/YiaL_sf"/>
</dbReference>
<dbReference type="Pfam" id="PF04074">
    <property type="entry name" value="DUF386"/>
    <property type="match status" value="1"/>
</dbReference>
<evidence type="ECO:0000256" key="1">
    <source>
        <dbReference type="SAM" id="SignalP"/>
    </source>
</evidence>
<feature type="chain" id="PRO_5036907124" evidence="1">
    <location>
        <begin position="32"/>
        <end position="215"/>
    </location>
</feature>
<organism evidence="2 3">
    <name type="scientific">Hymenobacter properus</name>
    <dbReference type="NCBI Taxonomy" id="2791026"/>
    <lineage>
        <taxon>Bacteria</taxon>
        <taxon>Pseudomonadati</taxon>
        <taxon>Bacteroidota</taxon>
        <taxon>Cytophagia</taxon>
        <taxon>Cytophagales</taxon>
        <taxon>Hymenobacteraceae</taxon>
        <taxon>Hymenobacter</taxon>
    </lineage>
</organism>
<comment type="caution">
    <text evidence="2">The sequence shown here is derived from an EMBL/GenBank/DDBJ whole genome shotgun (WGS) entry which is preliminary data.</text>
</comment>
<dbReference type="PANTHER" id="PTHR34986">
    <property type="entry name" value="EVOLVED BETA-GALACTOSIDASE SUBUNIT BETA"/>
    <property type="match status" value="1"/>
</dbReference>
<protein>
    <submittedName>
        <fullName evidence="2">YhcH/YjgK/YiaL family protein</fullName>
    </submittedName>
</protein>
<dbReference type="NCBIfam" id="TIGR00022">
    <property type="entry name" value="YhcH/YjgK/YiaL family protein"/>
    <property type="match status" value="1"/>
</dbReference>
<keyword evidence="1" id="KW-0732">Signal</keyword>
<evidence type="ECO:0000313" key="2">
    <source>
        <dbReference type="EMBL" id="MBF9142679.1"/>
    </source>
</evidence>